<keyword evidence="2" id="KW-1185">Reference proteome</keyword>
<proteinExistence type="predicted"/>
<reference evidence="2" key="1">
    <citation type="submission" date="2017-06" db="EMBL/GenBank/DDBJ databases">
        <title>Aedes aegypti genome working group (AGWG) sequencing and assembly.</title>
        <authorList>
            <consortium name="Aedes aegypti Genome Working Group (AGWG)"/>
            <person name="Matthews B.J."/>
        </authorList>
    </citation>
    <scope>NUCLEOTIDE SEQUENCE [LARGE SCALE GENOMIC DNA]</scope>
    <source>
        <strain evidence="2">LVP_AGWG</strain>
    </source>
</reference>
<organism evidence="1 2">
    <name type="scientific">Aedes aegypti</name>
    <name type="common">Yellowfever mosquito</name>
    <name type="synonym">Culex aegypti</name>
    <dbReference type="NCBI Taxonomy" id="7159"/>
    <lineage>
        <taxon>Eukaryota</taxon>
        <taxon>Metazoa</taxon>
        <taxon>Ecdysozoa</taxon>
        <taxon>Arthropoda</taxon>
        <taxon>Hexapoda</taxon>
        <taxon>Insecta</taxon>
        <taxon>Pterygota</taxon>
        <taxon>Neoptera</taxon>
        <taxon>Endopterygota</taxon>
        <taxon>Diptera</taxon>
        <taxon>Nematocera</taxon>
        <taxon>Culicoidea</taxon>
        <taxon>Culicidae</taxon>
        <taxon>Culicinae</taxon>
        <taxon>Aedini</taxon>
        <taxon>Aedes</taxon>
        <taxon>Stegomyia</taxon>
    </lineage>
</organism>
<evidence type="ECO:0000313" key="1">
    <source>
        <dbReference type="EnsemblMetazoa" id="AAEL025059-PA"/>
    </source>
</evidence>
<reference evidence="1" key="2">
    <citation type="submission" date="2022-10" db="UniProtKB">
        <authorList>
            <consortium name="EnsemblMetazoa"/>
        </authorList>
    </citation>
    <scope>IDENTIFICATION</scope>
    <source>
        <strain evidence="1">LVP_AGWG</strain>
    </source>
</reference>
<dbReference type="EnsemblMetazoa" id="AAEL025059-RA">
    <property type="protein sequence ID" value="AAEL025059-PA"/>
    <property type="gene ID" value="AAEL025059"/>
</dbReference>
<name>A0A903VM48_AEDAE</name>
<dbReference type="Proteomes" id="UP000008820">
    <property type="component" value="Unassembled WGS sequence"/>
</dbReference>
<protein>
    <submittedName>
        <fullName evidence="1">Uncharacterized protein</fullName>
    </submittedName>
</protein>
<sequence length="144" mass="16891">MVFVDATNIPLYNNLKEQLSCFADEVIRDSIDGVFILEKRCKAIIDTLFPEMSVLVANEYELIVRRVVKYMLPAKFLGVDMRQVHRTIDLTRSMIKHAFVILESHFLYDDDSYRKLLAVEYWLRTFENNIRSTEATTRANCSCR</sequence>
<dbReference type="AlphaFoldDB" id="A0A903VM48"/>
<accession>A0A903VM48</accession>
<gene>
    <name evidence="1" type="primary">110680393</name>
</gene>
<evidence type="ECO:0000313" key="2">
    <source>
        <dbReference type="Proteomes" id="UP000008820"/>
    </source>
</evidence>